<dbReference type="GO" id="GO:0008720">
    <property type="term" value="F:D-lactate dehydrogenase (NAD+) activity"/>
    <property type="evidence" value="ECO:0007669"/>
    <property type="project" value="TreeGrafter"/>
</dbReference>
<dbReference type="PANTHER" id="PTHR43026">
    <property type="entry name" value="2-HYDROXYACID DEHYDROGENASE HOMOLOG 1-RELATED"/>
    <property type="match status" value="1"/>
</dbReference>
<keyword evidence="2 4" id="KW-0560">Oxidoreductase</keyword>
<dbReference type="Pfam" id="PF00389">
    <property type="entry name" value="2-Hacid_dh"/>
    <property type="match status" value="1"/>
</dbReference>
<dbReference type="Gene3D" id="3.40.50.720">
    <property type="entry name" value="NAD(P)-binding Rossmann-like Domain"/>
    <property type="match status" value="2"/>
</dbReference>
<dbReference type="RefSeq" id="WP_200066164.1">
    <property type="nucleotide sequence ID" value="NZ_JAEHFW010000002.1"/>
</dbReference>
<accession>A0A934PRT5</accession>
<dbReference type="PANTHER" id="PTHR43026:SF1">
    <property type="entry name" value="2-HYDROXYACID DEHYDROGENASE HOMOLOG 1-RELATED"/>
    <property type="match status" value="1"/>
</dbReference>
<reference evidence="7" key="1">
    <citation type="submission" date="2020-12" db="EMBL/GenBank/DDBJ databases">
        <title>Bacterial novel species Mucilaginibacter sp. SD-g isolated from soil.</title>
        <authorList>
            <person name="Jung H.-Y."/>
        </authorList>
    </citation>
    <scope>NUCLEOTIDE SEQUENCE</scope>
    <source>
        <strain evidence="7">SD-g</strain>
    </source>
</reference>
<dbReference type="Pfam" id="PF02826">
    <property type="entry name" value="2-Hacid_dh_C"/>
    <property type="match status" value="1"/>
</dbReference>
<comment type="similarity">
    <text evidence="1 4">Belongs to the D-isomer specific 2-hydroxyacid dehydrogenase family.</text>
</comment>
<evidence type="ECO:0000259" key="6">
    <source>
        <dbReference type="Pfam" id="PF02826"/>
    </source>
</evidence>
<organism evidence="7 8">
    <name type="scientific">Mucilaginibacter segetis</name>
    <dbReference type="NCBI Taxonomy" id="2793071"/>
    <lineage>
        <taxon>Bacteria</taxon>
        <taxon>Pseudomonadati</taxon>
        <taxon>Bacteroidota</taxon>
        <taxon>Sphingobacteriia</taxon>
        <taxon>Sphingobacteriales</taxon>
        <taxon>Sphingobacteriaceae</taxon>
        <taxon>Mucilaginibacter</taxon>
    </lineage>
</organism>
<dbReference type="GO" id="GO:0051287">
    <property type="term" value="F:NAD binding"/>
    <property type="evidence" value="ECO:0007669"/>
    <property type="project" value="InterPro"/>
</dbReference>
<evidence type="ECO:0000256" key="2">
    <source>
        <dbReference type="ARBA" id="ARBA00023002"/>
    </source>
</evidence>
<evidence type="ECO:0000256" key="3">
    <source>
        <dbReference type="ARBA" id="ARBA00023027"/>
    </source>
</evidence>
<sequence length="346" mass="38100">MKAVAFSIKPFEKEYLAKANQKKHDITLISNPLSIDTALYASGKDAVIVFTNDDVSAPVVEKLACLGVRYIVTRSAGTDHIDKAAAAAFGIKLASVPSYSPQAIAEHAVALAFALNRQIVKADHHAHDFDFRNDDLVGFNFAGKTVGIIGMGNTGQATASIYHGLGCQLIAYDEKFPRNFRYVKPVSLEQLYRQSDIISIHVPLTDETRYLINSASLQLMKPGVMLINTSRGQLLQTADVLAALEERKIGYLGLDVYEFEKGLFFENHSNDPVKDSLLLQLLQHVNVLVTPHQAYLTKEALQQIADQTIRSLDLWQQNKCVGKSCACGQICKTNLVVQEGVSELKH</sequence>
<dbReference type="InterPro" id="IPR036291">
    <property type="entry name" value="NAD(P)-bd_dom_sf"/>
</dbReference>
<dbReference type="PROSITE" id="PS00670">
    <property type="entry name" value="D_2_HYDROXYACID_DH_2"/>
    <property type="match status" value="1"/>
</dbReference>
<evidence type="ECO:0000256" key="1">
    <source>
        <dbReference type="ARBA" id="ARBA00005854"/>
    </source>
</evidence>
<evidence type="ECO:0000259" key="5">
    <source>
        <dbReference type="Pfam" id="PF00389"/>
    </source>
</evidence>
<dbReference type="InterPro" id="IPR029753">
    <property type="entry name" value="D-isomer_DH_CS"/>
</dbReference>
<dbReference type="SUPFAM" id="SSF51735">
    <property type="entry name" value="NAD(P)-binding Rossmann-fold domains"/>
    <property type="match status" value="1"/>
</dbReference>
<keyword evidence="3" id="KW-0520">NAD</keyword>
<dbReference type="EMBL" id="JAEHFW010000002">
    <property type="protein sequence ID" value="MBK0379608.1"/>
    <property type="molecule type" value="Genomic_DNA"/>
</dbReference>
<evidence type="ECO:0000313" key="7">
    <source>
        <dbReference type="EMBL" id="MBK0379608.1"/>
    </source>
</evidence>
<keyword evidence="8" id="KW-1185">Reference proteome</keyword>
<proteinExistence type="inferred from homology"/>
<dbReference type="InterPro" id="IPR006139">
    <property type="entry name" value="D-isomer_2_OHA_DH_cat_dom"/>
</dbReference>
<name>A0A934PRT5_9SPHI</name>
<dbReference type="SUPFAM" id="SSF52283">
    <property type="entry name" value="Formate/glycerate dehydrogenase catalytic domain-like"/>
    <property type="match status" value="1"/>
</dbReference>
<evidence type="ECO:0000256" key="4">
    <source>
        <dbReference type="RuleBase" id="RU003719"/>
    </source>
</evidence>
<dbReference type="AlphaFoldDB" id="A0A934PRT5"/>
<dbReference type="Proteomes" id="UP000613193">
    <property type="component" value="Unassembled WGS sequence"/>
</dbReference>
<dbReference type="InterPro" id="IPR006140">
    <property type="entry name" value="D-isomer_DH_NAD-bd"/>
</dbReference>
<dbReference type="CDD" id="cd12183">
    <property type="entry name" value="LDH_like_2"/>
    <property type="match status" value="1"/>
</dbReference>
<feature type="domain" description="D-isomer specific 2-hydroxyacid dehydrogenase NAD-binding" evidence="6">
    <location>
        <begin position="109"/>
        <end position="294"/>
    </location>
</feature>
<dbReference type="InterPro" id="IPR058205">
    <property type="entry name" value="D-LDH-like"/>
</dbReference>
<gene>
    <name evidence="7" type="ORF">I5M19_09835</name>
</gene>
<protein>
    <submittedName>
        <fullName evidence="7">2-hydroxyacid dehydrogenase</fullName>
    </submittedName>
</protein>
<comment type="caution">
    <text evidence="7">The sequence shown here is derived from an EMBL/GenBank/DDBJ whole genome shotgun (WGS) entry which is preliminary data.</text>
</comment>
<evidence type="ECO:0000313" key="8">
    <source>
        <dbReference type="Proteomes" id="UP000613193"/>
    </source>
</evidence>
<feature type="domain" description="D-isomer specific 2-hydroxyacid dehydrogenase catalytic" evidence="5">
    <location>
        <begin position="8"/>
        <end position="319"/>
    </location>
</feature>